<gene>
    <name evidence="16" type="ORF">MARPO_0038s0013</name>
</gene>
<keyword evidence="4" id="KW-0732">Signal</keyword>
<feature type="compositionally biased region" description="Polar residues" evidence="12">
    <location>
        <begin position="929"/>
        <end position="939"/>
    </location>
</feature>
<evidence type="ECO:0000256" key="11">
    <source>
        <dbReference type="PROSITE-ProRule" id="PRU10141"/>
    </source>
</evidence>
<dbReference type="InterPro" id="IPR018097">
    <property type="entry name" value="EGF_Ca-bd_CS"/>
</dbReference>
<reference evidence="17" key="1">
    <citation type="journal article" date="2017" name="Cell">
        <title>Insights into land plant evolution garnered from the Marchantia polymorpha genome.</title>
        <authorList>
            <person name="Bowman J.L."/>
            <person name="Kohchi T."/>
            <person name="Yamato K.T."/>
            <person name="Jenkins J."/>
            <person name="Shu S."/>
            <person name="Ishizaki K."/>
            <person name="Yamaoka S."/>
            <person name="Nishihama R."/>
            <person name="Nakamura Y."/>
            <person name="Berger F."/>
            <person name="Adam C."/>
            <person name="Aki S.S."/>
            <person name="Althoff F."/>
            <person name="Araki T."/>
            <person name="Arteaga-Vazquez M.A."/>
            <person name="Balasubrmanian S."/>
            <person name="Barry K."/>
            <person name="Bauer D."/>
            <person name="Boehm C.R."/>
            <person name="Briginshaw L."/>
            <person name="Caballero-Perez J."/>
            <person name="Catarino B."/>
            <person name="Chen F."/>
            <person name="Chiyoda S."/>
            <person name="Chovatia M."/>
            <person name="Davies K.M."/>
            <person name="Delmans M."/>
            <person name="Demura T."/>
            <person name="Dierschke T."/>
            <person name="Dolan L."/>
            <person name="Dorantes-Acosta A.E."/>
            <person name="Eklund D.M."/>
            <person name="Florent S.N."/>
            <person name="Flores-Sandoval E."/>
            <person name="Fujiyama A."/>
            <person name="Fukuzawa H."/>
            <person name="Galik B."/>
            <person name="Grimanelli D."/>
            <person name="Grimwood J."/>
            <person name="Grossniklaus U."/>
            <person name="Hamada T."/>
            <person name="Haseloff J."/>
            <person name="Hetherington A.J."/>
            <person name="Higo A."/>
            <person name="Hirakawa Y."/>
            <person name="Hundley H.N."/>
            <person name="Ikeda Y."/>
            <person name="Inoue K."/>
            <person name="Inoue S.I."/>
            <person name="Ishida S."/>
            <person name="Jia Q."/>
            <person name="Kakita M."/>
            <person name="Kanazawa T."/>
            <person name="Kawai Y."/>
            <person name="Kawashima T."/>
            <person name="Kennedy M."/>
            <person name="Kinose K."/>
            <person name="Kinoshita T."/>
            <person name="Kohara Y."/>
            <person name="Koide E."/>
            <person name="Komatsu K."/>
            <person name="Kopischke S."/>
            <person name="Kubo M."/>
            <person name="Kyozuka J."/>
            <person name="Lagercrantz U."/>
            <person name="Lin S.S."/>
            <person name="Lindquist E."/>
            <person name="Lipzen A.M."/>
            <person name="Lu C.W."/>
            <person name="De Luna E."/>
            <person name="Martienssen R.A."/>
            <person name="Minamino N."/>
            <person name="Mizutani M."/>
            <person name="Mizutani M."/>
            <person name="Mochizuki N."/>
            <person name="Monte I."/>
            <person name="Mosher R."/>
            <person name="Nagasaki H."/>
            <person name="Nakagami H."/>
            <person name="Naramoto S."/>
            <person name="Nishitani K."/>
            <person name="Ohtani M."/>
            <person name="Okamoto T."/>
            <person name="Okumura M."/>
            <person name="Phillips J."/>
            <person name="Pollak B."/>
            <person name="Reinders A."/>
            <person name="Rovekamp M."/>
            <person name="Sano R."/>
            <person name="Sawa S."/>
            <person name="Schmid M.W."/>
            <person name="Shirakawa M."/>
            <person name="Solano R."/>
            <person name="Spunde A."/>
            <person name="Suetsugu N."/>
            <person name="Sugano S."/>
            <person name="Sugiyama A."/>
            <person name="Sun R."/>
            <person name="Suzuki Y."/>
            <person name="Takenaka M."/>
            <person name="Takezawa D."/>
            <person name="Tomogane H."/>
            <person name="Tsuzuki M."/>
            <person name="Ueda T."/>
            <person name="Umeda M."/>
            <person name="Ward J.M."/>
            <person name="Watanabe Y."/>
            <person name="Yazaki K."/>
            <person name="Yokoyama R."/>
            <person name="Yoshitake Y."/>
            <person name="Yotsui I."/>
            <person name="Zachgo S."/>
            <person name="Schmutz J."/>
        </authorList>
    </citation>
    <scope>NUCLEOTIDE SEQUENCE [LARGE SCALE GENOMIC DNA]</scope>
    <source>
        <strain evidence="17">Tak-1</strain>
    </source>
</reference>
<evidence type="ECO:0000256" key="8">
    <source>
        <dbReference type="ARBA" id="ARBA00022840"/>
    </source>
</evidence>
<dbReference type="GO" id="GO:0004674">
    <property type="term" value="F:protein serine/threonine kinase activity"/>
    <property type="evidence" value="ECO:0007669"/>
    <property type="project" value="UniProtKB-KW"/>
</dbReference>
<evidence type="ECO:0000256" key="6">
    <source>
        <dbReference type="ARBA" id="ARBA00022741"/>
    </source>
</evidence>
<evidence type="ECO:0000259" key="15">
    <source>
        <dbReference type="PROSITE" id="PS50026"/>
    </source>
</evidence>
<evidence type="ECO:0000256" key="7">
    <source>
        <dbReference type="ARBA" id="ARBA00022777"/>
    </source>
</evidence>
<sequence>MIDLCSKFQDVDLSANGENINRPPFSKQNRVFVRSSVVHAGQHERDQNSDWWKQCGGRTMKTNRRRYLVALLALSVLALLALQNYDNRRCAEKRPATGSRARLQLQSNGSDCQRVCGNVSIPYPFGLSSQCAFSSYFVLECRTDLGANLTSDVPGPWPVLTSIRATSTLGQRFRNGTKTHRFFEVNFLPVSQIQSGFIVVDATDIKAMGCNMKVNASLSLDEQSPYWISQDNFFIVVSCSSSGSADGGYFKTQCGPVSCVNQYAMPYCNVYDCCIQTIGKNKAMAMDATGGIFQDFTNCGYSTVLYPDSFVGGGAGVGDGHYGVALSFSIPSNDTDRCNSVDAENNECSISAKCHNQLDGYYCQCEKKGYEGDGYKNGTGCKDINECERSNNCSSIATCVNIDGSYKCKCPKFMEGNGRDPQLDARGNDCSWIDRCQAELNVCPPYAKCTFDSSSGDLNCTCQDGTFGDGHVNGTRCTLKKTSNLPIIIGVSVGSVVAFIIINSILLWYFYRRKRRAFDPAIFSQQELLNEIENKEGAKKCKLFTFSELREATKDFSVELGAGGFGTVFEGTLRDGTKVAIKMAKHGMGETRHEAKQFVNEIVILSQLNHRNLVNLLGCCLEKRVPVLVYEFVSNGNLHEHIQMKRQTEAQRSSEALVDDTSYFRYPPLNWTLRLKIAIETAEALAYLHWGTSPPVYHRDVKCANILLDNTYNVKVADFGLSKLVPLEDTDANAVPTAIQGTPGYMDPALFDQYELTDKSDVYSYGVLLLVILTGQRPVDLTRQPRDQNLVNRCNRLMAQGLFSEMIDPELAEAVESPDTLEAIDAFAKLALKCASRDGQDRPTMKEVVSELQNIQGRRKLRNSISQRLKSLTKMVTFHREYSLVPLGDGQSSNSNSISTPSSTLVLPWSDSESSHLSSSGLSEFELSRQGSKSSTKYP</sequence>
<comment type="caution">
    <text evidence="10">Lacks conserved residue(s) required for the propagation of feature annotation.</text>
</comment>
<keyword evidence="13" id="KW-1133">Transmembrane helix</keyword>
<dbReference type="Gene3D" id="3.30.200.20">
    <property type="entry name" value="Phosphorylase Kinase, domain 1"/>
    <property type="match status" value="1"/>
</dbReference>
<dbReference type="InterPro" id="IPR000742">
    <property type="entry name" value="EGF"/>
</dbReference>
<keyword evidence="8 11" id="KW-0067">ATP-binding</keyword>
<keyword evidence="2 10" id="KW-0245">EGF-like domain</keyword>
<dbReference type="Proteomes" id="UP000244005">
    <property type="component" value="Unassembled WGS sequence"/>
</dbReference>
<dbReference type="OMA" id="LGFLHSY"/>
<keyword evidence="17" id="KW-1185">Reference proteome</keyword>
<dbReference type="FunFam" id="2.10.25.10:FF:000038">
    <property type="entry name" value="Fibrillin 2"/>
    <property type="match status" value="1"/>
</dbReference>
<keyword evidence="13" id="KW-0812">Transmembrane</keyword>
<protein>
    <recommendedName>
        <fullName evidence="18">Protein kinase domain-containing protein</fullName>
    </recommendedName>
</protein>
<dbReference type="PROSITE" id="PS00108">
    <property type="entry name" value="PROTEIN_KINASE_ST"/>
    <property type="match status" value="1"/>
</dbReference>
<evidence type="ECO:0000313" key="16">
    <source>
        <dbReference type="EMBL" id="PTQ40653.1"/>
    </source>
</evidence>
<evidence type="ECO:0000256" key="10">
    <source>
        <dbReference type="PROSITE-ProRule" id="PRU00076"/>
    </source>
</evidence>
<dbReference type="InterPro" id="IPR000719">
    <property type="entry name" value="Prot_kinase_dom"/>
</dbReference>
<keyword evidence="7" id="KW-0418">Kinase</keyword>
<evidence type="ECO:0000256" key="12">
    <source>
        <dbReference type="SAM" id="MobiDB-lite"/>
    </source>
</evidence>
<accession>A0A2R6X3H1</accession>
<dbReference type="InterPro" id="IPR001245">
    <property type="entry name" value="Ser-Thr/Tyr_kinase_cat_dom"/>
</dbReference>
<evidence type="ECO:0000256" key="13">
    <source>
        <dbReference type="SAM" id="Phobius"/>
    </source>
</evidence>
<dbReference type="SMART" id="SM00220">
    <property type="entry name" value="S_TKc"/>
    <property type="match status" value="1"/>
</dbReference>
<dbReference type="Pfam" id="PF07645">
    <property type="entry name" value="EGF_CA"/>
    <property type="match status" value="1"/>
</dbReference>
<keyword evidence="1" id="KW-0723">Serine/threonine-protein kinase</keyword>
<evidence type="ECO:0000256" key="1">
    <source>
        <dbReference type="ARBA" id="ARBA00022527"/>
    </source>
</evidence>
<feature type="compositionally biased region" description="Low complexity" evidence="12">
    <location>
        <begin position="892"/>
        <end position="925"/>
    </location>
</feature>
<feature type="domain" description="Protein kinase" evidence="14">
    <location>
        <begin position="554"/>
        <end position="855"/>
    </location>
</feature>
<evidence type="ECO:0000259" key="14">
    <source>
        <dbReference type="PROSITE" id="PS50011"/>
    </source>
</evidence>
<feature type="domain" description="EGF-like" evidence="15">
    <location>
        <begin position="383"/>
        <end position="422"/>
    </location>
</feature>
<feature type="domain" description="EGF-like" evidence="15">
    <location>
        <begin position="334"/>
        <end position="373"/>
    </location>
</feature>
<keyword evidence="9 10" id="KW-1015">Disulfide bond</keyword>
<dbReference type="PROSITE" id="PS50011">
    <property type="entry name" value="PROTEIN_KINASE_DOM"/>
    <property type="match status" value="1"/>
</dbReference>
<dbReference type="InterPro" id="IPR017441">
    <property type="entry name" value="Protein_kinase_ATP_BS"/>
</dbReference>
<proteinExistence type="predicted"/>
<dbReference type="SMART" id="SM00179">
    <property type="entry name" value="EGF_CA"/>
    <property type="match status" value="2"/>
</dbReference>
<organism evidence="16 17">
    <name type="scientific">Marchantia polymorpha</name>
    <name type="common">Common liverwort</name>
    <name type="synonym">Marchantia aquatica</name>
    <dbReference type="NCBI Taxonomy" id="3197"/>
    <lineage>
        <taxon>Eukaryota</taxon>
        <taxon>Viridiplantae</taxon>
        <taxon>Streptophyta</taxon>
        <taxon>Embryophyta</taxon>
        <taxon>Marchantiophyta</taxon>
        <taxon>Marchantiopsida</taxon>
        <taxon>Marchantiidae</taxon>
        <taxon>Marchantiales</taxon>
        <taxon>Marchantiaceae</taxon>
        <taxon>Marchantia</taxon>
    </lineage>
</organism>
<dbReference type="PROSITE" id="PS00010">
    <property type="entry name" value="ASX_HYDROXYL"/>
    <property type="match status" value="2"/>
</dbReference>
<keyword evidence="5" id="KW-0677">Repeat</keyword>
<dbReference type="SUPFAM" id="SSF56112">
    <property type="entry name" value="Protein kinase-like (PK-like)"/>
    <property type="match status" value="1"/>
</dbReference>
<dbReference type="AlphaFoldDB" id="A0A2R6X3H1"/>
<dbReference type="PROSITE" id="PS00107">
    <property type="entry name" value="PROTEIN_KINASE_ATP"/>
    <property type="match status" value="1"/>
</dbReference>
<dbReference type="PANTHER" id="PTHR46008">
    <property type="entry name" value="LEAF RUST 10 DISEASE-RESISTANCE LOCUS RECEPTOR-LIKE PROTEIN KINASE-LIKE 1.4"/>
    <property type="match status" value="1"/>
</dbReference>
<feature type="domain" description="EGF-like" evidence="15">
    <location>
        <begin position="432"/>
        <end position="478"/>
    </location>
</feature>
<dbReference type="Gramene" id="Mp6g18030.1">
    <property type="protein sequence ID" value="Mp6g18030.1.cds"/>
    <property type="gene ID" value="Mp6g18030"/>
</dbReference>
<keyword evidence="13" id="KW-0472">Membrane</keyword>
<dbReference type="InterPro" id="IPR011009">
    <property type="entry name" value="Kinase-like_dom_sf"/>
</dbReference>
<evidence type="ECO:0000256" key="3">
    <source>
        <dbReference type="ARBA" id="ARBA00022679"/>
    </source>
</evidence>
<dbReference type="InterPro" id="IPR008271">
    <property type="entry name" value="Ser/Thr_kinase_AS"/>
</dbReference>
<dbReference type="Pfam" id="PF07714">
    <property type="entry name" value="PK_Tyr_Ser-Thr"/>
    <property type="match status" value="1"/>
</dbReference>
<evidence type="ECO:0000256" key="2">
    <source>
        <dbReference type="ARBA" id="ARBA00022536"/>
    </source>
</evidence>
<dbReference type="InterPro" id="IPR001881">
    <property type="entry name" value="EGF-like_Ca-bd_dom"/>
</dbReference>
<dbReference type="CDD" id="cd00054">
    <property type="entry name" value="EGF_CA"/>
    <property type="match status" value="2"/>
</dbReference>
<dbReference type="PANTHER" id="PTHR46008:SF48">
    <property type="entry name" value="PROTEIN KINASE DOMAIN-CONTAINING PROTEIN"/>
    <property type="match status" value="1"/>
</dbReference>
<dbReference type="PROSITE" id="PS50026">
    <property type="entry name" value="EGF_3"/>
    <property type="match status" value="3"/>
</dbReference>
<keyword evidence="6 11" id="KW-0547">Nucleotide-binding</keyword>
<feature type="region of interest" description="Disordered" evidence="12">
    <location>
        <begin position="889"/>
        <end position="939"/>
    </location>
</feature>
<dbReference type="Gene3D" id="1.10.510.10">
    <property type="entry name" value="Transferase(Phosphotransferase) domain 1"/>
    <property type="match status" value="1"/>
</dbReference>
<keyword evidence="3" id="KW-0808">Transferase</keyword>
<dbReference type="InterPro" id="IPR000152">
    <property type="entry name" value="EGF-type_Asp/Asn_hydroxyl_site"/>
</dbReference>
<dbReference type="OrthoDB" id="4062651at2759"/>
<evidence type="ECO:0000256" key="5">
    <source>
        <dbReference type="ARBA" id="ARBA00022737"/>
    </source>
</evidence>
<feature type="transmembrane region" description="Helical" evidence="13">
    <location>
        <begin position="67"/>
        <end position="85"/>
    </location>
</feature>
<dbReference type="GO" id="GO:0005509">
    <property type="term" value="F:calcium ion binding"/>
    <property type="evidence" value="ECO:0007669"/>
    <property type="project" value="InterPro"/>
</dbReference>
<evidence type="ECO:0000256" key="9">
    <source>
        <dbReference type="ARBA" id="ARBA00023157"/>
    </source>
</evidence>
<evidence type="ECO:0000313" key="17">
    <source>
        <dbReference type="Proteomes" id="UP000244005"/>
    </source>
</evidence>
<dbReference type="Gene3D" id="2.10.25.10">
    <property type="entry name" value="Laminin"/>
    <property type="match status" value="2"/>
</dbReference>
<feature type="transmembrane region" description="Helical" evidence="13">
    <location>
        <begin position="485"/>
        <end position="511"/>
    </location>
</feature>
<dbReference type="GO" id="GO:0005524">
    <property type="term" value="F:ATP binding"/>
    <property type="evidence" value="ECO:0007669"/>
    <property type="project" value="UniProtKB-UniRule"/>
</dbReference>
<dbReference type="EMBL" id="KZ772710">
    <property type="protein sequence ID" value="PTQ40653.1"/>
    <property type="molecule type" value="Genomic_DNA"/>
</dbReference>
<dbReference type="SMART" id="SM00181">
    <property type="entry name" value="EGF"/>
    <property type="match status" value="3"/>
</dbReference>
<evidence type="ECO:0000256" key="4">
    <source>
        <dbReference type="ARBA" id="ARBA00022729"/>
    </source>
</evidence>
<feature type="disulfide bond" evidence="10">
    <location>
        <begin position="443"/>
        <end position="460"/>
    </location>
</feature>
<feature type="binding site" evidence="11">
    <location>
        <position position="582"/>
    </location>
    <ligand>
        <name>ATP</name>
        <dbReference type="ChEBI" id="CHEBI:30616"/>
    </ligand>
</feature>
<evidence type="ECO:0008006" key="18">
    <source>
        <dbReference type="Google" id="ProtNLM"/>
    </source>
</evidence>
<dbReference type="InterPro" id="IPR049883">
    <property type="entry name" value="NOTCH1_EGF-like"/>
</dbReference>
<dbReference type="PROSITE" id="PS01187">
    <property type="entry name" value="EGF_CA"/>
    <property type="match status" value="1"/>
</dbReference>
<dbReference type="SUPFAM" id="SSF57196">
    <property type="entry name" value="EGF/Laminin"/>
    <property type="match status" value="1"/>
</dbReference>
<name>A0A2R6X3H1_MARPO</name>